<dbReference type="GO" id="GO:1905515">
    <property type="term" value="P:non-motile cilium assembly"/>
    <property type="evidence" value="ECO:0007669"/>
    <property type="project" value="TreeGrafter"/>
</dbReference>
<gene>
    <name evidence="3" type="ORF">g.15649</name>
</gene>
<accession>A0A1B6H124</accession>
<reference evidence="3" key="1">
    <citation type="submission" date="2015-11" db="EMBL/GenBank/DDBJ databases">
        <title>De novo transcriptome assembly of four potential Pierce s Disease insect vectors from Arizona vineyards.</title>
        <authorList>
            <person name="Tassone E.E."/>
        </authorList>
    </citation>
    <scope>NUCLEOTIDE SEQUENCE</scope>
</reference>
<keyword evidence="1" id="KW-0175">Coiled coil</keyword>
<feature type="region of interest" description="Disordered" evidence="2">
    <location>
        <begin position="404"/>
        <end position="429"/>
    </location>
</feature>
<name>A0A1B6H124_9HEMI</name>
<dbReference type="AlphaFoldDB" id="A0A1B6H124"/>
<dbReference type="PANTHER" id="PTHR31935:SF1">
    <property type="entry name" value="COILED-COIL DOMAIN-CONTAINING PROTEIN 13"/>
    <property type="match status" value="1"/>
</dbReference>
<proteinExistence type="predicted"/>
<dbReference type="EMBL" id="GECZ01001396">
    <property type="protein sequence ID" value="JAS68373.1"/>
    <property type="molecule type" value="Transcribed_RNA"/>
</dbReference>
<evidence type="ECO:0000256" key="1">
    <source>
        <dbReference type="SAM" id="Coils"/>
    </source>
</evidence>
<evidence type="ECO:0000256" key="2">
    <source>
        <dbReference type="SAM" id="MobiDB-lite"/>
    </source>
</evidence>
<dbReference type="GO" id="GO:0031122">
    <property type="term" value="P:cytoplasmic microtubule organization"/>
    <property type="evidence" value="ECO:0007669"/>
    <property type="project" value="TreeGrafter"/>
</dbReference>
<evidence type="ECO:0000313" key="3">
    <source>
        <dbReference type="EMBL" id="JAS68373.1"/>
    </source>
</evidence>
<feature type="coiled-coil region" evidence="1">
    <location>
        <begin position="245"/>
        <end position="316"/>
    </location>
</feature>
<sequence length="572" mass="64765">MCAAKSSFKRIVKSKKLKTYASAVCSDKDARLDQEYKRAQRGRSAEQLTTLKSDCQVDDLPKGFENDEILFPYDVSKRLSQQVEVLLEENCQLRRSLVEAEARLKGVVSKCPPGMANHGRASDLAASKIVELSKRVRELTADLEVARMRCRAAELSSLTSAQVVEEKASNDVKPPDSTSTVKELTDKLSTANLKVCEYRNQCQQLKHELKIAQKVIQSEVGEGVNVTSLVTSGGSGGWRGRAQQIQTLQQRLAELSEKTSSCEVNEKEARKTESVARLAEKEREREKEVAELKQQLEDKQRKLEASRARSRVLENNQSELRGRLATLLEKTTHDDQLIAALTTQLASASDKSQDRSTANRLEQQNRLLENQLSEEKSKLTNLQSVLRDKDKELAELEEKLINLQNATTSDSTERPRSTSIPSTEQIHTNTTLETLGVTAEAERVRLLELLAVNNKRLEQERQSAIQAQDALRKERHKAARLETKLARQELEQLSAVSCYHNNSHHKSDENQSEELKCRLELLQEELMYLRSRLVNVEQEKYEDLRTYTSMLEHTRLVFMDSVRSMSTALSTT</sequence>
<organism evidence="3">
    <name type="scientific">Cuerna arida</name>
    <dbReference type="NCBI Taxonomy" id="1464854"/>
    <lineage>
        <taxon>Eukaryota</taxon>
        <taxon>Metazoa</taxon>
        <taxon>Ecdysozoa</taxon>
        <taxon>Arthropoda</taxon>
        <taxon>Hexapoda</taxon>
        <taxon>Insecta</taxon>
        <taxon>Pterygota</taxon>
        <taxon>Neoptera</taxon>
        <taxon>Paraneoptera</taxon>
        <taxon>Hemiptera</taxon>
        <taxon>Auchenorrhyncha</taxon>
        <taxon>Membracoidea</taxon>
        <taxon>Cicadellidae</taxon>
        <taxon>Cicadellinae</taxon>
        <taxon>Proconiini</taxon>
        <taxon>Cuerna</taxon>
    </lineage>
</organism>
<feature type="compositionally biased region" description="Polar residues" evidence="2">
    <location>
        <begin position="417"/>
        <end position="429"/>
    </location>
</feature>
<feature type="coiled-coil region" evidence="1">
    <location>
        <begin position="447"/>
        <end position="539"/>
    </location>
</feature>
<protein>
    <submittedName>
        <fullName evidence="3">Uncharacterized protein</fullName>
    </submittedName>
</protein>
<dbReference type="PANTHER" id="PTHR31935">
    <property type="entry name" value="COILED-COIL DOMAIN-CONTAINING PROTEIN 13"/>
    <property type="match status" value="1"/>
</dbReference>
<dbReference type="InterPro" id="IPR038929">
    <property type="entry name" value="CCDC13"/>
</dbReference>
<dbReference type="GO" id="GO:0034451">
    <property type="term" value="C:centriolar satellite"/>
    <property type="evidence" value="ECO:0007669"/>
    <property type="project" value="TreeGrafter"/>
</dbReference>